<evidence type="ECO:0000256" key="1">
    <source>
        <dbReference type="SAM" id="SignalP"/>
    </source>
</evidence>
<gene>
    <name evidence="2" type="ORF">CEXT_522381</name>
</gene>
<accession>A0AAV4Q8U8</accession>
<feature type="chain" id="PRO_5043652132" evidence="1">
    <location>
        <begin position="21"/>
        <end position="110"/>
    </location>
</feature>
<dbReference type="Proteomes" id="UP001054945">
    <property type="component" value="Unassembled WGS sequence"/>
</dbReference>
<organism evidence="2 3">
    <name type="scientific">Caerostris extrusa</name>
    <name type="common">Bark spider</name>
    <name type="synonym">Caerostris bankana</name>
    <dbReference type="NCBI Taxonomy" id="172846"/>
    <lineage>
        <taxon>Eukaryota</taxon>
        <taxon>Metazoa</taxon>
        <taxon>Ecdysozoa</taxon>
        <taxon>Arthropoda</taxon>
        <taxon>Chelicerata</taxon>
        <taxon>Arachnida</taxon>
        <taxon>Araneae</taxon>
        <taxon>Araneomorphae</taxon>
        <taxon>Entelegynae</taxon>
        <taxon>Araneoidea</taxon>
        <taxon>Araneidae</taxon>
        <taxon>Caerostris</taxon>
    </lineage>
</organism>
<feature type="signal peptide" evidence="1">
    <location>
        <begin position="1"/>
        <end position="20"/>
    </location>
</feature>
<protein>
    <submittedName>
        <fullName evidence="2">Uncharacterized protein</fullName>
    </submittedName>
</protein>
<dbReference type="EMBL" id="BPLR01005749">
    <property type="protein sequence ID" value="GIY04749.1"/>
    <property type="molecule type" value="Genomic_DNA"/>
</dbReference>
<keyword evidence="1" id="KW-0732">Signal</keyword>
<name>A0AAV4Q8U8_CAEEX</name>
<comment type="caution">
    <text evidence="2">The sequence shown here is derived from an EMBL/GenBank/DDBJ whole genome shotgun (WGS) entry which is preliminary data.</text>
</comment>
<sequence length="110" mass="12656">MKYCLLLLCVQFCAIALVKGSKPSERMLKISMDDIHLMIDRSNNSCNLAAGKVLEILKDLSGQQRELHDIRVPLLTCVLKSAKKPNICSFKHCLKFTSWRLPMPRQRNIW</sequence>
<dbReference type="AlphaFoldDB" id="A0AAV4Q8U8"/>
<reference evidence="2 3" key="1">
    <citation type="submission" date="2021-06" db="EMBL/GenBank/DDBJ databases">
        <title>Caerostris extrusa draft genome.</title>
        <authorList>
            <person name="Kono N."/>
            <person name="Arakawa K."/>
        </authorList>
    </citation>
    <scope>NUCLEOTIDE SEQUENCE [LARGE SCALE GENOMIC DNA]</scope>
</reference>
<evidence type="ECO:0000313" key="2">
    <source>
        <dbReference type="EMBL" id="GIY04749.1"/>
    </source>
</evidence>
<proteinExistence type="predicted"/>
<evidence type="ECO:0000313" key="3">
    <source>
        <dbReference type="Proteomes" id="UP001054945"/>
    </source>
</evidence>
<keyword evidence="3" id="KW-1185">Reference proteome</keyword>